<keyword evidence="4" id="KW-1003">Cell membrane</keyword>
<reference evidence="10 11" key="1">
    <citation type="journal article" date="2009" name="Stand. Genomic Sci.">
        <title>Complete genome sequence of Jonesia denitrificans type strain (Prevot 55134).</title>
        <authorList>
            <person name="Pukall R."/>
            <person name="Gehrich-Schroter G."/>
            <person name="Lapidus A."/>
            <person name="Nolan M."/>
            <person name="Glavina Del Rio T."/>
            <person name="Lucas S."/>
            <person name="Chen F."/>
            <person name="Tice H."/>
            <person name="Pitluck S."/>
            <person name="Cheng J.F."/>
            <person name="Copeland A."/>
            <person name="Saunders E."/>
            <person name="Brettin T."/>
            <person name="Detter J.C."/>
            <person name="Bruce D."/>
            <person name="Goodwin L."/>
            <person name="Pati A."/>
            <person name="Ivanova N."/>
            <person name="Mavromatis K."/>
            <person name="Ovchinnikova G."/>
            <person name="Chen A."/>
            <person name="Palaniappan K."/>
            <person name="Land M."/>
            <person name="Hauser L."/>
            <person name="Chang Y.J."/>
            <person name="Jeffries C.D."/>
            <person name="Chain P."/>
            <person name="Goker M."/>
            <person name="Bristow J."/>
            <person name="Eisen J.A."/>
            <person name="Markowitz V."/>
            <person name="Hugenholtz P."/>
            <person name="Kyrpides N.C."/>
            <person name="Klenk H.P."/>
            <person name="Han C."/>
        </authorList>
    </citation>
    <scope>NUCLEOTIDE SEQUENCE [LARGE SCALE GENOMIC DNA]</scope>
    <source>
        <strain evidence="11">ATCC 14870 / DSM 20603 / BCRC 15368 / CIP 55.134 / JCM 11481 / NBRC 15587 / NCTC 10816 / Prevot 55134</strain>
    </source>
</reference>
<evidence type="ECO:0000256" key="5">
    <source>
        <dbReference type="ARBA" id="ARBA00022692"/>
    </source>
</evidence>
<evidence type="ECO:0000256" key="4">
    <source>
        <dbReference type="ARBA" id="ARBA00022475"/>
    </source>
</evidence>
<feature type="transmembrane region" description="Helical" evidence="8">
    <location>
        <begin position="149"/>
        <end position="169"/>
    </location>
</feature>
<dbReference type="GO" id="GO:0006935">
    <property type="term" value="P:chemotaxis"/>
    <property type="evidence" value="ECO:0007669"/>
    <property type="project" value="InterPro"/>
</dbReference>
<evidence type="ECO:0000313" key="10">
    <source>
        <dbReference type="EMBL" id="ACV09655.1"/>
    </source>
</evidence>
<accession>C7R0J1</accession>
<dbReference type="EMBL" id="CP001706">
    <property type="protein sequence ID" value="ACV09655.1"/>
    <property type="molecule type" value="Genomic_DNA"/>
</dbReference>
<dbReference type="AlphaFoldDB" id="C7R0J1"/>
<dbReference type="GO" id="GO:0005886">
    <property type="term" value="C:plasma membrane"/>
    <property type="evidence" value="ECO:0007669"/>
    <property type="project" value="UniProtKB-SubCell"/>
</dbReference>
<dbReference type="RefSeq" id="WP_015772283.1">
    <property type="nucleotide sequence ID" value="NC_013174.1"/>
</dbReference>
<keyword evidence="7 8" id="KW-0472">Membrane</keyword>
<protein>
    <submittedName>
        <fullName evidence="10">MotA/TolQ/ExbB proton channel</fullName>
    </submittedName>
</protein>
<keyword evidence="6 8" id="KW-1133">Transmembrane helix</keyword>
<name>C7R0J1_JONDD</name>
<gene>
    <name evidence="10" type="ordered locus">Jden_2017</name>
</gene>
<dbReference type="InterPro" id="IPR002898">
    <property type="entry name" value="MotA_ExbB_proton_chnl"/>
</dbReference>
<dbReference type="OrthoDB" id="9806929at2"/>
<organism evidence="10 11">
    <name type="scientific">Jonesia denitrificans (strain ATCC 14870 / DSM 20603 / BCRC 15368 / CIP 55.134 / JCM 11481 / NBRC 15587 / NCTC 10816 / Prevot 55134)</name>
    <name type="common">Listeria denitrificans</name>
    <dbReference type="NCBI Taxonomy" id="471856"/>
    <lineage>
        <taxon>Bacteria</taxon>
        <taxon>Bacillati</taxon>
        <taxon>Actinomycetota</taxon>
        <taxon>Actinomycetes</taxon>
        <taxon>Micrococcales</taxon>
        <taxon>Jonesiaceae</taxon>
        <taxon>Jonesia</taxon>
    </lineage>
</organism>
<comment type="subcellular location">
    <subcellularLocation>
        <location evidence="1">Cell membrane</location>
        <topology evidence="1">Multi-pass membrane protein</topology>
    </subcellularLocation>
</comment>
<evidence type="ECO:0000256" key="3">
    <source>
        <dbReference type="ARBA" id="ARBA00022448"/>
    </source>
</evidence>
<dbReference type="GO" id="GO:0071978">
    <property type="term" value="P:bacterial-type flagellum-dependent swarming motility"/>
    <property type="evidence" value="ECO:0007669"/>
    <property type="project" value="InterPro"/>
</dbReference>
<dbReference type="PANTHER" id="PTHR30433:SF3">
    <property type="entry name" value="MOTILITY PROTEIN A"/>
    <property type="match status" value="1"/>
</dbReference>
<keyword evidence="11" id="KW-1185">Reference proteome</keyword>
<dbReference type="InterPro" id="IPR047055">
    <property type="entry name" value="MotA-like"/>
</dbReference>
<dbReference type="PANTHER" id="PTHR30433">
    <property type="entry name" value="CHEMOTAXIS PROTEIN MOTA"/>
    <property type="match status" value="1"/>
</dbReference>
<evidence type="ECO:0000256" key="8">
    <source>
        <dbReference type="SAM" id="Phobius"/>
    </source>
</evidence>
<evidence type="ECO:0000313" key="11">
    <source>
        <dbReference type="Proteomes" id="UP000000628"/>
    </source>
</evidence>
<feature type="transmembrane region" description="Helical" evidence="8">
    <location>
        <begin position="7"/>
        <end position="25"/>
    </location>
</feature>
<dbReference type="eggNOG" id="COG1291">
    <property type="taxonomic scope" value="Bacteria"/>
</dbReference>
<keyword evidence="5 8" id="KW-0812">Transmembrane</keyword>
<feature type="transmembrane region" description="Helical" evidence="8">
    <location>
        <begin position="181"/>
        <end position="203"/>
    </location>
</feature>
<proteinExistence type="inferred from homology"/>
<sequence length="261" mass="27721">MDPASLIGLAIGFGAIIMAILLEGASPMSVFLPAPMVLVFLATFGVAMAGGTLRDTIYALKQLPAAFTRKPSNAAASVDTIVSLAEQARREGLLALEDAAKDIENDFLRDGLRSAIDGTDPEDLRDILEDKIAAKRAEDKVGYKFYDDMGGYAPTIGIVGTVVSLVHVLENLADPSELGHMIAAAFLATFWGIFTANVMWLPIGSRLKRISNLECDEMEIILEGLLAVQAGSNPRLVGERLRSLIPSTSAPPAPKVAKEAA</sequence>
<dbReference type="PROSITE" id="PS01307">
    <property type="entry name" value="MOTA"/>
    <property type="match status" value="1"/>
</dbReference>
<feature type="transmembrane region" description="Helical" evidence="8">
    <location>
        <begin position="31"/>
        <end position="53"/>
    </location>
</feature>
<dbReference type="Proteomes" id="UP000000628">
    <property type="component" value="Chromosome"/>
</dbReference>
<dbReference type="HOGENOM" id="CLU_079895_0_0_11"/>
<dbReference type="Pfam" id="PF01618">
    <property type="entry name" value="MotA_ExbB"/>
    <property type="match status" value="1"/>
</dbReference>
<evidence type="ECO:0000256" key="1">
    <source>
        <dbReference type="ARBA" id="ARBA00004651"/>
    </source>
</evidence>
<keyword evidence="3" id="KW-0813">Transport</keyword>
<evidence type="ECO:0000256" key="7">
    <source>
        <dbReference type="ARBA" id="ARBA00023136"/>
    </source>
</evidence>
<dbReference type="InterPro" id="IPR000540">
    <property type="entry name" value="Flag_MotA_CS"/>
</dbReference>
<evidence type="ECO:0000256" key="6">
    <source>
        <dbReference type="ARBA" id="ARBA00022989"/>
    </source>
</evidence>
<evidence type="ECO:0000259" key="9">
    <source>
        <dbReference type="Pfam" id="PF01618"/>
    </source>
</evidence>
<feature type="domain" description="MotA/TolQ/ExbB proton channel" evidence="9">
    <location>
        <begin position="100"/>
        <end position="219"/>
    </location>
</feature>
<dbReference type="STRING" id="471856.Jden_2017"/>
<dbReference type="KEGG" id="jde:Jden_2017"/>
<comment type="similarity">
    <text evidence="2">Belongs to the MotA family.</text>
</comment>
<evidence type="ECO:0000256" key="2">
    <source>
        <dbReference type="ARBA" id="ARBA00008038"/>
    </source>
</evidence>